<dbReference type="InterPro" id="IPR036625">
    <property type="entry name" value="E3-bd_dom_sf"/>
</dbReference>
<dbReference type="EC" id="2.3.1.-" evidence="6"/>
<dbReference type="EMBL" id="JBHSJD010000013">
    <property type="protein sequence ID" value="MFC5023989.1"/>
    <property type="molecule type" value="Genomic_DNA"/>
</dbReference>
<dbReference type="GO" id="GO:0016746">
    <property type="term" value="F:acyltransferase activity"/>
    <property type="evidence" value="ECO:0007669"/>
    <property type="project" value="UniProtKB-KW"/>
</dbReference>
<comment type="caution">
    <text evidence="10">The sequence shown here is derived from an EMBL/GenBank/DDBJ whole genome shotgun (WGS) entry which is preliminary data.</text>
</comment>
<dbReference type="InterPro" id="IPR050743">
    <property type="entry name" value="2-oxoacid_DH_E2_comp"/>
</dbReference>
<dbReference type="InterPro" id="IPR000089">
    <property type="entry name" value="Biotin_lipoyl"/>
</dbReference>
<dbReference type="PANTHER" id="PTHR43178:SF5">
    <property type="entry name" value="LIPOAMIDE ACYLTRANSFERASE COMPONENT OF BRANCHED-CHAIN ALPHA-KETO ACID DEHYDROGENASE COMPLEX, MITOCHONDRIAL"/>
    <property type="match status" value="1"/>
</dbReference>
<feature type="region of interest" description="Disordered" evidence="7">
    <location>
        <begin position="79"/>
        <end position="173"/>
    </location>
</feature>
<dbReference type="InterPro" id="IPR011053">
    <property type="entry name" value="Single_hybrid_motif"/>
</dbReference>
<keyword evidence="3 6" id="KW-0808">Transferase</keyword>
<dbReference type="PROSITE" id="PS51826">
    <property type="entry name" value="PSBD"/>
    <property type="match status" value="1"/>
</dbReference>
<name>A0ABV9XEW3_9ACTN</name>
<evidence type="ECO:0000256" key="4">
    <source>
        <dbReference type="ARBA" id="ARBA00022823"/>
    </source>
</evidence>
<evidence type="ECO:0000313" key="10">
    <source>
        <dbReference type="EMBL" id="MFC5023989.1"/>
    </source>
</evidence>
<evidence type="ECO:0000256" key="2">
    <source>
        <dbReference type="ARBA" id="ARBA00007317"/>
    </source>
</evidence>
<dbReference type="Gene3D" id="3.30.559.10">
    <property type="entry name" value="Chloramphenicol acetyltransferase-like domain"/>
    <property type="match status" value="1"/>
</dbReference>
<evidence type="ECO:0000256" key="1">
    <source>
        <dbReference type="ARBA" id="ARBA00001938"/>
    </source>
</evidence>
<organism evidence="10 11">
    <name type="scientific">Streptomyces coeruleoprunus</name>
    <dbReference type="NCBI Taxonomy" id="285563"/>
    <lineage>
        <taxon>Bacteria</taxon>
        <taxon>Bacillati</taxon>
        <taxon>Actinomycetota</taxon>
        <taxon>Actinomycetes</taxon>
        <taxon>Kitasatosporales</taxon>
        <taxon>Streptomycetaceae</taxon>
        <taxon>Streptomyces</taxon>
    </lineage>
</organism>
<evidence type="ECO:0000259" key="9">
    <source>
        <dbReference type="PROSITE" id="PS51826"/>
    </source>
</evidence>
<dbReference type="PANTHER" id="PTHR43178">
    <property type="entry name" value="DIHYDROLIPOAMIDE ACETYLTRANSFERASE COMPONENT OF PYRUVATE DEHYDROGENASE COMPLEX"/>
    <property type="match status" value="1"/>
</dbReference>
<evidence type="ECO:0000256" key="5">
    <source>
        <dbReference type="ARBA" id="ARBA00023315"/>
    </source>
</evidence>
<dbReference type="InterPro" id="IPR001078">
    <property type="entry name" value="2-oxoacid_DH_actylTfrase"/>
</dbReference>
<dbReference type="Gene3D" id="2.40.50.100">
    <property type="match status" value="1"/>
</dbReference>
<dbReference type="Pfam" id="PF00364">
    <property type="entry name" value="Biotin_lipoyl"/>
    <property type="match status" value="1"/>
</dbReference>
<reference evidence="11" key="1">
    <citation type="journal article" date="2019" name="Int. J. Syst. Evol. Microbiol.">
        <title>The Global Catalogue of Microorganisms (GCM) 10K type strain sequencing project: providing services to taxonomists for standard genome sequencing and annotation.</title>
        <authorList>
            <consortium name="The Broad Institute Genomics Platform"/>
            <consortium name="The Broad Institute Genome Sequencing Center for Infectious Disease"/>
            <person name="Wu L."/>
            <person name="Ma J."/>
        </authorList>
    </citation>
    <scope>NUCLEOTIDE SEQUENCE [LARGE SCALE GENOMIC DNA]</scope>
    <source>
        <strain evidence="11">CGMCC 4.1648</strain>
    </source>
</reference>
<evidence type="ECO:0000259" key="8">
    <source>
        <dbReference type="PROSITE" id="PS50968"/>
    </source>
</evidence>
<dbReference type="InterPro" id="IPR023213">
    <property type="entry name" value="CAT-like_dom_sf"/>
</dbReference>
<protein>
    <recommendedName>
        <fullName evidence="6">Dihydrolipoamide acetyltransferase component of pyruvate dehydrogenase complex</fullName>
        <ecNumber evidence="6">2.3.1.-</ecNumber>
    </recommendedName>
</protein>
<dbReference type="SUPFAM" id="SSF52777">
    <property type="entry name" value="CoA-dependent acyltransferases"/>
    <property type="match status" value="1"/>
</dbReference>
<keyword evidence="11" id="KW-1185">Reference proteome</keyword>
<dbReference type="PROSITE" id="PS00189">
    <property type="entry name" value="LIPOYL"/>
    <property type="match status" value="1"/>
</dbReference>
<proteinExistence type="inferred from homology"/>
<feature type="compositionally biased region" description="Basic and acidic residues" evidence="7">
    <location>
        <begin position="122"/>
        <end position="132"/>
    </location>
</feature>
<feature type="domain" description="Lipoyl-binding" evidence="8">
    <location>
        <begin position="3"/>
        <end position="78"/>
    </location>
</feature>
<comment type="similarity">
    <text evidence="2 6">Belongs to the 2-oxoacid dehydrogenase family.</text>
</comment>
<dbReference type="SUPFAM" id="SSF47005">
    <property type="entry name" value="Peripheral subunit-binding domain of 2-oxo acid dehydrogenase complex"/>
    <property type="match status" value="1"/>
</dbReference>
<evidence type="ECO:0000256" key="7">
    <source>
        <dbReference type="SAM" id="MobiDB-lite"/>
    </source>
</evidence>
<sequence length="463" mass="48042">MSPREFRLPDLGEGLVDAEIVRWLVAVGDTVAVDQPVVEVETAKSAVEIPSPHAGIVVALHASEGGTVSVDAPLLTVGDPAGDEPAKGSGNVLVGYGTAPEGDAKGRRRRRRTTAPHGPQPARHDGRPDARRGPRGGTPVRTAARDAVAVRDTAAARDASGVRDSPAAREGAGSAYAPAVLSPVVRRLAAERGLDLRAVDGTGPGGLITRRDVEAAAQSGAAATPEPAASPEPAHTAVTARVPLTGVRRTIAERLTRSAAVPTATVWVDADVTDLVRLRDTLRARSGDAPGLLALLARITAAGLRRFPELNASVEGDEIVRHADVHLGIAVQTPRGLLVPVVRHAGRLTARETHREITRLVGAARAGELPPAELTGSTFTLNNYGGFGVDGSSPLLNPPEAGILGVGRVLDRPWVVDGALTVRKVAQFSLVFDHRVCDGETAGGFLRHVADHAENPALALADL</sequence>
<keyword evidence="4 6" id="KW-0450">Lipoyl</keyword>
<dbReference type="RefSeq" id="WP_345686929.1">
    <property type="nucleotide sequence ID" value="NZ_BAABIT010000001.1"/>
</dbReference>
<dbReference type="Pfam" id="PF00198">
    <property type="entry name" value="2-oxoacid_dh"/>
    <property type="match status" value="1"/>
</dbReference>
<dbReference type="PROSITE" id="PS50968">
    <property type="entry name" value="BIOTINYL_LIPOYL"/>
    <property type="match status" value="1"/>
</dbReference>
<evidence type="ECO:0000256" key="6">
    <source>
        <dbReference type="RuleBase" id="RU003423"/>
    </source>
</evidence>
<dbReference type="CDD" id="cd06849">
    <property type="entry name" value="lipoyl_domain"/>
    <property type="match status" value="1"/>
</dbReference>
<dbReference type="InterPro" id="IPR003016">
    <property type="entry name" value="2-oxoA_DH_lipoyl-BS"/>
</dbReference>
<keyword evidence="5 6" id="KW-0012">Acyltransferase</keyword>
<dbReference type="Proteomes" id="UP001595829">
    <property type="component" value="Unassembled WGS sequence"/>
</dbReference>
<accession>A0ABV9XEW3</accession>
<dbReference type="Gene3D" id="4.10.320.10">
    <property type="entry name" value="E3-binding domain"/>
    <property type="match status" value="1"/>
</dbReference>
<evidence type="ECO:0000256" key="3">
    <source>
        <dbReference type="ARBA" id="ARBA00022679"/>
    </source>
</evidence>
<dbReference type="InterPro" id="IPR004167">
    <property type="entry name" value="PSBD"/>
</dbReference>
<dbReference type="Pfam" id="PF02817">
    <property type="entry name" value="E3_binding"/>
    <property type="match status" value="1"/>
</dbReference>
<gene>
    <name evidence="10" type="ORF">ACFPM3_17790</name>
</gene>
<feature type="compositionally biased region" description="Low complexity" evidence="7">
    <location>
        <begin position="137"/>
        <end position="159"/>
    </location>
</feature>
<evidence type="ECO:0000313" key="11">
    <source>
        <dbReference type="Proteomes" id="UP001595829"/>
    </source>
</evidence>
<comment type="cofactor">
    <cofactor evidence="1 6">
        <name>(R)-lipoate</name>
        <dbReference type="ChEBI" id="CHEBI:83088"/>
    </cofactor>
</comment>
<dbReference type="SUPFAM" id="SSF51230">
    <property type="entry name" value="Single hybrid motif"/>
    <property type="match status" value="1"/>
</dbReference>
<feature type="domain" description="Peripheral subunit-binding (PSBD)" evidence="9">
    <location>
        <begin position="180"/>
        <end position="217"/>
    </location>
</feature>
<feature type="region of interest" description="Disordered" evidence="7">
    <location>
        <begin position="215"/>
        <end position="234"/>
    </location>
</feature>